<keyword evidence="3" id="KW-1185">Reference proteome</keyword>
<dbReference type="EMBL" id="UHIC01000001">
    <property type="protein sequence ID" value="SUO96690.1"/>
    <property type="molecule type" value="Genomic_DNA"/>
</dbReference>
<keyword evidence="1" id="KW-0472">Membrane</keyword>
<keyword evidence="1" id="KW-1133">Transmembrane helix</keyword>
<accession>A0A380MVT6</accession>
<evidence type="ECO:0000313" key="3">
    <source>
        <dbReference type="Proteomes" id="UP000254601"/>
    </source>
</evidence>
<gene>
    <name evidence="2" type="ORF">NCTC13337_01973</name>
</gene>
<protein>
    <recommendedName>
        <fullName evidence="4">Cbb3-type cytochrome oxidase, subunit 3</fullName>
    </recommendedName>
</protein>
<evidence type="ECO:0000256" key="1">
    <source>
        <dbReference type="SAM" id="Phobius"/>
    </source>
</evidence>
<sequence length="66" mass="7769">MDTITFFILFAIACVAGFIVSLFLRKEEYFVDNNDNLDNSSYNQYKKFDNPHTPSHTHNINSFWTD</sequence>
<dbReference type="AlphaFoldDB" id="A0A380MVT6"/>
<dbReference type="RefSeq" id="WP_072576227.1">
    <property type="nucleotide sequence ID" value="NZ_LWHB01000057.1"/>
</dbReference>
<keyword evidence="1" id="KW-0812">Transmembrane</keyword>
<feature type="transmembrane region" description="Helical" evidence="1">
    <location>
        <begin position="6"/>
        <end position="24"/>
    </location>
</feature>
<evidence type="ECO:0000313" key="2">
    <source>
        <dbReference type="EMBL" id="SUO96690.1"/>
    </source>
</evidence>
<name>A0A380MVT6_9GAMM</name>
<reference evidence="2 3" key="1">
    <citation type="submission" date="2018-06" db="EMBL/GenBank/DDBJ databases">
        <authorList>
            <consortium name="Pathogen Informatics"/>
            <person name="Doyle S."/>
        </authorList>
    </citation>
    <scope>NUCLEOTIDE SEQUENCE [LARGE SCALE GENOMIC DNA]</scope>
    <source>
        <strain evidence="2 3">NCTC13337</strain>
    </source>
</reference>
<organism evidence="2 3">
    <name type="scientific">Suttonella ornithocola</name>
    <dbReference type="NCBI Taxonomy" id="279832"/>
    <lineage>
        <taxon>Bacteria</taxon>
        <taxon>Pseudomonadati</taxon>
        <taxon>Pseudomonadota</taxon>
        <taxon>Gammaproteobacteria</taxon>
        <taxon>Cardiobacteriales</taxon>
        <taxon>Cardiobacteriaceae</taxon>
        <taxon>Suttonella</taxon>
    </lineage>
</organism>
<proteinExistence type="predicted"/>
<dbReference type="Proteomes" id="UP000254601">
    <property type="component" value="Unassembled WGS sequence"/>
</dbReference>
<evidence type="ECO:0008006" key="4">
    <source>
        <dbReference type="Google" id="ProtNLM"/>
    </source>
</evidence>